<evidence type="ECO:0000313" key="2">
    <source>
        <dbReference type="Proteomes" id="UP001597296"/>
    </source>
</evidence>
<evidence type="ECO:0000313" key="1">
    <source>
        <dbReference type="EMBL" id="MFD2234375.1"/>
    </source>
</evidence>
<comment type="caution">
    <text evidence="1">The sequence shown here is derived from an EMBL/GenBank/DDBJ whole genome shotgun (WGS) entry which is preliminary data.</text>
</comment>
<organism evidence="1 2">
    <name type="scientific">Phaeospirillum tilakii</name>
    <dbReference type="NCBI Taxonomy" id="741673"/>
    <lineage>
        <taxon>Bacteria</taxon>
        <taxon>Pseudomonadati</taxon>
        <taxon>Pseudomonadota</taxon>
        <taxon>Alphaproteobacteria</taxon>
        <taxon>Rhodospirillales</taxon>
        <taxon>Rhodospirillaceae</taxon>
        <taxon>Phaeospirillum</taxon>
    </lineage>
</organism>
<dbReference type="EMBL" id="JBHUIY010000020">
    <property type="protein sequence ID" value="MFD2234375.1"/>
    <property type="molecule type" value="Genomic_DNA"/>
</dbReference>
<sequence length="374" mass="41436">MSVATLPPPVDIDSETKKAVIAGVKAVLDSFRQAGLVEPSLTYAALISQPEALAAFIEAFRANRAAADAFVKDGDGQPVHDDHTQLSCPVTLAQIEHLLVRTCARKLFESTRTMETVTETVTHKSMFGLIKRTEQVERQSVDPIEERKDRQLLALVAYAWQLPLLDAYRHYLTYSHIIEIGEDLLALPTEAKIAEIGALDPALIRKVKTATGPDFSSILADRPQAIIGISVWNRDMYEFYRKMLGDLAWTFFARDSAFFNACASLDKAAAKIYGDVLCYLAADNLIEIQRLNLDKTEVLINAMRSALGPRLPEILSLPHFAKDILRKVVDQLLHSNHEKDKLMLAFSISFKALVPTIDEWLATGQAEPVPGAPV</sequence>
<protein>
    <submittedName>
        <fullName evidence="1">Uncharacterized protein</fullName>
    </submittedName>
</protein>
<reference evidence="2" key="1">
    <citation type="journal article" date="2019" name="Int. J. Syst. Evol. Microbiol.">
        <title>The Global Catalogue of Microorganisms (GCM) 10K type strain sequencing project: providing services to taxonomists for standard genome sequencing and annotation.</title>
        <authorList>
            <consortium name="The Broad Institute Genomics Platform"/>
            <consortium name="The Broad Institute Genome Sequencing Center for Infectious Disease"/>
            <person name="Wu L."/>
            <person name="Ma J."/>
        </authorList>
    </citation>
    <scope>NUCLEOTIDE SEQUENCE [LARGE SCALE GENOMIC DNA]</scope>
    <source>
        <strain evidence="2">KCTC 15012</strain>
    </source>
</reference>
<accession>A0ABW5CAY1</accession>
<name>A0ABW5CAY1_9PROT</name>
<keyword evidence="2" id="KW-1185">Reference proteome</keyword>
<gene>
    <name evidence="1" type="ORF">ACFSNB_11220</name>
</gene>
<proteinExistence type="predicted"/>
<dbReference type="RefSeq" id="WP_377316527.1">
    <property type="nucleotide sequence ID" value="NZ_JBHUIY010000020.1"/>
</dbReference>
<dbReference type="Proteomes" id="UP001597296">
    <property type="component" value="Unassembled WGS sequence"/>
</dbReference>